<evidence type="ECO:0000313" key="2">
    <source>
        <dbReference type="Proteomes" id="UP000216947"/>
    </source>
</evidence>
<evidence type="ECO:0008006" key="3">
    <source>
        <dbReference type="Google" id="ProtNLM"/>
    </source>
</evidence>
<dbReference type="AlphaFoldDB" id="A0A261RJ34"/>
<reference evidence="2" key="1">
    <citation type="submission" date="2017-05" db="EMBL/GenBank/DDBJ databases">
        <title>Complete and WGS of Bordetella genogroups.</title>
        <authorList>
            <person name="Spilker T."/>
            <person name="Lipuma J."/>
        </authorList>
    </citation>
    <scope>NUCLEOTIDE SEQUENCE [LARGE SCALE GENOMIC DNA]</scope>
    <source>
        <strain evidence="2">AU18089</strain>
    </source>
</reference>
<name>A0A261RJ34_9BORD</name>
<keyword evidence="2" id="KW-1185">Reference proteome</keyword>
<dbReference type="PANTHER" id="PTHR21180:SF32">
    <property type="entry name" value="ENDONUCLEASE_EXONUCLEASE_PHOSPHATASE FAMILY DOMAIN-CONTAINING PROTEIN 1"/>
    <property type="match status" value="1"/>
</dbReference>
<accession>A0A261RJ34</accession>
<dbReference type="SUPFAM" id="SSF47781">
    <property type="entry name" value="RuvA domain 2-like"/>
    <property type="match status" value="1"/>
</dbReference>
<sequence length="223" mass="23724">MYRRAWRNTYATGARAKPDARAWPRGVVPRWTFPFSASPPQEATGASWRARQVWGPAVLERSPAMNPFLHDPVAVPRPAAPRPSIRLAPRWPLVGPRQPGRAGHAPAPRPLARAVGRCAVAGSLSFAAMPAQPLDVNAASAHELEALHGVGPRTAQVIIQERERAGPFESLQDLSDRVRGIGRKRLESLRAAGLTAGAGVPVLTPGSVATPEFAPALPARSGP</sequence>
<dbReference type="PANTHER" id="PTHR21180">
    <property type="entry name" value="ENDONUCLEASE/EXONUCLEASE/PHOSPHATASE FAMILY DOMAIN-CONTAINING PROTEIN 1"/>
    <property type="match status" value="1"/>
</dbReference>
<proteinExistence type="predicted"/>
<organism evidence="1 2">
    <name type="scientific">Bordetella genomosp. 7</name>
    <dbReference type="NCBI Taxonomy" id="1416805"/>
    <lineage>
        <taxon>Bacteria</taxon>
        <taxon>Pseudomonadati</taxon>
        <taxon>Pseudomonadota</taxon>
        <taxon>Betaproteobacteria</taxon>
        <taxon>Burkholderiales</taxon>
        <taxon>Alcaligenaceae</taxon>
        <taxon>Bordetella</taxon>
    </lineage>
</organism>
<evidence type="ECO:0000313" key="1">
    <source>
        <dbReference type="EMBL" id="OZI24965.1"/>
    </source>
</evidence>
<dbReference type="GO" id="GO:0015627">
    <property type="term" value="C:type II protein secretion system complex"/>
    <property type="evidence" value="ECO:0007669"/>
    <property type="project" value="TreeGrafter"/>
</dbReference>
<dbReference type="Gene3D" id="1.10.150.280">
    <property type="entry name" value="AF1531-like domain"/>
    <property type="match status" value="1"/>
</dbReference>
<dbReference type="InterPro" id="IPR051675">
    <property type="entry name" value="Endo/Exo/Phosphatase_dom_1"/>
</dbReference>
<comment type="caution">
    <text evidence="1">The sequence shown here is derived from an EMBL/GenBank/DDBJ whole genome shotgun (WGS) entry which is preliminary data.</text>
</comment>
<gene>
    <name evidence="1" type="ORF">CAL19_05670</name>
</gene>
<dbReference type="Proteomes" id="UP000216947">
    <property type="component" value="Unassembled WGS sequence"/>
</dbReference>
<dbReference type="InterPro" id="IPR010994">
    <property type="entry name" value="RuvA_2-like"/>
</dbReference>
<dbReference type="GO" id="GO:0015628">
    <property type="term" value="P:protein secretion by the type II secretion system"/>
    <property type="evidence" value="ECO:0007669"/>
    <property type="project" value="TreeGrafter"/>
</dbReference>
<dbReference type="Pfam" id="PF12836">
    <property type="entry name" value="HHH_3"/>
    <property type="match status" value="1"/>
</dbReference>
<protein>
    <recommendedName>
        <fullName evidence="3">DNA-binding protein</fullName>
    </recommendedName>
</protein>
<dbReference type="EMBL" id="NEVK01000003">
    <property type="protein sequence ID" value="OZI24965.1"/>
    <property type="molecule type" value="Genomic_DNA"/>
</dbReference>